<dbReference type="Proteomes" id="UP000186922">
    <property type="component" value="Unassembled WGS sequence"/>
</dbReference>
<organism evidence="2 3">
    <name type="scientific">Ramazzottius varieornatus</name>
    <name type="common">Water bear</name>
    <name type="synonym">Tardigrade</name>
    <dbReference type="NCBI Taxonomy" id="947166"/>
    <lineage>
        <taxon>Eukaryota</taxon>
        <taxon>Metazoa</taxon>
        <taxon>Ecdysozoa</taxon>
        <taxon>Tardigrada</taxon>
        <taxon>Eutardigrada</taxon>
        <taxon>Parachela</taxon>
        <taxon>Hypsibioidea</taxon>
        <taxon>Ramazzottiidae</taxon>
        <taxon>Ramazzottius</taxon>
    </lineage>
</organism>
<proteinExistence type="predicted"/>
<gene>
    <name evidence="2" type="primary">RvY_02863-1</name>
    <name evidence="2" type="synonym">RvY_02863.1</name>
    <name evidence="2" type="ORF">RvY_02863</name>
</gene>
<evidence type="ECO:0000313" key="3">
    <source>
        <dbReference type="Proteomes" id="UP000186922"/>
    </source>
</evidence>
<dbReference type="Pfam" id="PF00078">
    <property type="entry name" value="RVT_1"/>
    <property type="match status" value="1"/>
</dbReference>
<accession>A0A1D1UL48</accession>
<dbReference type="AlphaFoldDB" id="A0A1D1UL48"/>
<dbReference type="OrthoDB" id="416454at2759"/>
<name>A0A1D1UL48_RAMVA</name>
<dbReference type="EMBL" id="BDGG01000001">
    <property type="protein sequence ID" value="GAU90449.1"/>
    <property type="molecule type" value="Genomic_DNA"/>
</dbReference>
<reference evidence="2 3" key="1">
    <citation type="journal article" date="2016" name="Nat. Commun.">
        <title>Extremotolerant tardigrade genome and improved radiotolerance of human cultured cells by tardigrade-unique protein.</title>
        <authorList>
            <person name="Hashimoto T."/>
            <person name="Horikawa D.D."/>
            <person name="Saito Y."/>
            <person name="Kuwahara H."/>
            <person name="Kozuka-Hata H."/>
            <person name="Shin-I T."/>
            <person name="Minakuchi Y."/>
            <person name="Ohishi K."/>
            <person name="Motoyama A."/>
            <person name="Aizu T."/>
            <person name="Enomoto A."/>
            <person name="Kondo K."/>
            <person name="Tanaka S."/>
            <person name="Hara Y."/>
            <person name="Koshikawa S."/>
            <person name="Sagara H."/>
            <person name="Miura T."/>
            <person name="Yokobori S."/>
            <person name="Miyagawa K."/>
            <person name="Suzuki Y."/>
            <person name="Kubo T."/>
            <person name="Oyama M."/>
            <person name="Kohara Y."/>
            <person name="Fujiyama A."/>
            <person name="Arakawa K."/>
            <person name="Katayama T."/>
            <person name="Toyoda A."/>
            <person name="Kunieda T."/>
        </authorList>
    </citation>
    <scope>NUCLEOTIDE SEQUENCE [LARGE SCALE GENOMIC DNA]</scope>
    <source>
        <strain evidence="2 3">YOKOZUNA-1</strain>
    </source>
</reference>
<keyword evidence="3" id="KW-1185">Reference proteome</keyword>
<protein>
    <recommendedName>
        <fullName evidence="1">Reverse transcriptase domain-containing protein</fullName>
    </recommendedName>
</protein>
<evidence type="ECO:0000313" key="2">
    <source>
        <dbReference type="EMBL" id="GAU90449.1"/>
    </source>
</evidence>
<dbReference type="PANTHER" id="PTHR33332">
    <property type="entry name" value="REVERSE TRANSCRIPTASE DOMAIN-CONTAINING PROTEIN"/>
    <property type="match status" value="1"/>
</dbReference>
<sequence length="173" mass="19085">MVTGLSEDTTRVAVAVAEPYWGHYLWWQEAHMAEQAANLSLIEKVDGPKRDATSTSSSGTKLDLMLRSLSSKYKADKGAITNVSDHRLTFLDPRKTFDNVRHDLLLHPLAQIGCSSLPLQWFHSYLIGGHQKVRAGENFSSTLPVLSGVPQGSSLGPLLFAVYINSILDIYDD</sequence>
<comment type="caution">
    <text evidence="2">The sequence shown here is derived from an EMBL/GenBank/DDBJ whole genome shotgun (WGS) entry which is preliminary data.</text>
</comment>
<feature type="domain" description="Reverse transcriptase" evidence="1">
    <location>
        <begin position="1"/>
        <end position="173"/>
    </location>
</feature>
<evidence type="ECO:0000259" key="1">
    <source>
        <dbReference type="PROSITE" id="PS50878"/>
    </source>
</evidence>
<dbReference type="PROSITE" id="PS50878">
    <property type="entry name" value="RT_POL"/>
    <property type="match status" value="1"/>
</dbReference>
<dbReference type="STRING" id="947166.A0A1D1UL48"/>
<dbReference type="InterPro" id="IPR000477">
    <property type="entry name" value="RT_dom"/>
</dbReference>